<gene>
    <name evidence="1" type="ORF">BN000_05003</name>
</gene>
<dbReference type="RefSeq" id="WP_090639425.1">
    <property type="nucleotide sequence ID" value="NZ_CVRB01000006.1"/>
</dbReference>
<dbReference type="Proteomes" id="UP000199087">
    <property type="component" value="Unassembled WGS sequence"/>
</dbReference>
<protein>
    <submittedName>
        <fullName evidence="1">Uncharacterized protein</fullName>
    </submittedName>
</protein>
<sequence length="98" mass="11552">MVDEQLIRYAAPELYQRMMETFSAFHIHPYEVQATLLKKESGYDVTIRFSSNFSQVVTAHFSYEQASHPDEEVNRFFENAANQCRSVLMAEYYKMIKP</sequence>
<dbReference type="EMBL" id="CVRB01000006">
    <property type="protein sequence ID" value="CRK84944.1"/>
    <property type="molecule type" value="Genomic_DNA"/>
</dbReference>
<dbReference type="OrthoDB" id="2629255at2"/>
<keyword evidence="2" id="KW-1185">Reference proteome</keyword>
<name>A0A0U1P3K0_9BACI</name>
<reference evidence="2" key="1">
    <citation type="submission" date="2015-05" db="EMBL/GenBank/DDBJ databases">
        <authorList>
            <person name="Urmite Genomes"/>
        </authorList>
    </citation>
    <scope>NUCLEOTIDE SEQUENCE [LARGE SCALE GENOMIC DNA]</scope>
    <source>
        <strain evidence="2">LF1</strain>
    </source>
</reference>
<evidence type="ECO:0000313" key="1">
    <source>
        <dbReference type="EMBL" id="CRK84944.1"/>
    </source>
</evidence>
<dbReference type="STRING" id="1499688.BN000_05003"/>
<evidence type="ECO:0000313" key="2">
    <source>
        <dbReference type="Proteomes" id="UP000199087"/>
    </source>
</evidence>
<proteinExistence type="predicted"/>
<accession>A0A0U1P3K0</accession>
<dbReference type="AlphaFoldDB" id="A0A0U1P3K0"/>
<organism evidence="1 2">
    <name type="scientific">Neobacillus massiliamazoniensis</name>
    <dbReference type="NCBI Taxonomy" id="1499688"/>
    <lineage>
        <taxon>Bacteria</taxon>
        <taxon>Bacillati</taxon>
        <taxon>Bacillota</taxon>
        <taxon>Bacilli</taxon>
        <taxon>Bacillales</taxon>
        <taxon>Bacillaceae</taxon>
        <taxon>Neobacillus</taxon>
    </lineage>
</organism>